<dbReference type="STRING" id="47428.A0A284SA21"/>
<dbReference type="Gene3D" id="2.60.120.650">
    <property type="entry name" value="Cupin"/>
    <property type="match status" value="1"/>
</dbReference>
<reference evidence="7" key="1">
    <citation type="journal article" date="2017" name="Nat. Ecol. Evol.">
        <title>Genome expansion and lineage-specific genetic innovations in the forest pathogenic fungi Armillaria.</title>
        <authorList>
            <person name="Sipos G."/>
            <person name="Prasanna A.N."/>
            <person name="Walter M.C."/>
            <person name="O'Connor E."/>
            <person name="Balint B."/>
            <person name="Krizsan K."/>
            <person name="Kiss B."/>
            <person name="Hess J."/>
            <person name="Varga T."/>
            <person name="Slot J."/>
            <person name="Riley R."/>
            <person name="Boka B."/>
            <person name="Rigling D."/>
            <person name="Barry K."/>
            <person name="Lee J."/>
            <person name="Mihaltcheva S."/>
            <person name="LaButti K."/>
            <person name="Lipzen A."/>
            <person name="Waldron R."/>
            <person name="Moloney N.M."/>
            <person name="Sperisen C."/>
            <person name="Kredics L."/>
            <person name="Vagvoelgyi C."/>
            <person name="Patrignani A."/>
            <person name="Fitzpatrick D."/>
            <person name="Nagy I."/>
            <person name="Doyle S."/>
            <person name="Anderson J.B."/>
            <person name="Grigoriev I.V."/>
            <person name="Gueldener U."/>
            <person name="Muensterkoetter M."/>
            <person name="Nagy L.G."/>
        </authorList>
    </citation>
    <scope>NUCLEOTIDE SEQUENCE [LARGE SCALE GENOMIC DNA]</scope>
    <source>
        <strain evidence="7">C18/9</strain>
    </source>
</reference>
<evidence type="ECO:0000256" key="4">
    <source>
        <dbReference type="SAM" id="MobiDB-lite"/>
    </source>
</evidence>
<dbReference type="GO" id="GO:0006508">
    <property type="term" value="P:proteolysis"/>
    <property type="evidence" value="ECO:0007669"/>
    <property type="project" value="UniProtKB-KW"/>
</dbReference>
<accession>A0A284SA21</accession>
<evidence type="ECO:0000256" key="3">
    <source>
        <dbReference type="ARBA" id="ARBA00022801"/>
    </source>
</evidence>
<dbReference type="PROSITE" id="PS51184">
    <property type="entry name" value="JMJC"/>
    <property type="match status" value="1"/>
</dbReference>
<name>A0A284SA21_ARMOS</name>
<sequence length="1474" mass="166218">MPADRRNTEMWDVARRSTLCRDLHLECADVLEQRQPDIWCAARQQRVRVGADAWLDYAGSFAEVLCSELHTYSEKILQGELKPLRGNIDRLVGGNATTQITDFLLALKTVDRFAATNRSTLLQVPSFPRKLTMDKRTAEYIGRLNKWPTQLRTLKRAFDEHTRTVYNGTHLVQAPIHQDLSHLGLEGRDVMLLMEYQTHALQSHWMSVASLVDGLAIFIRSLLLHKGAMSDTYVSRLNQLMQQNGLGNSVSAVLGAGRLKRRLTDWKAAFGAAMFISPLVIFCGEGLGQVCALIAAIKAGSRVEALGKPLTVRLVEREAWKCIIGVAAGMWDSEVGLAQFLDGISDTINSPQARTDEDFFHDALDDAQQYKLELEYNVSESNGRWFEESLPAWRQGCTIKAQDGLYVEKHRRSRSVDSVDRCSWTHLFVPPVVETEDDSVEEEYVTVEEESRQARRAAQRAGWRRGRRASVLFPLWKEERQVPRCAVDDLKTFQPEMPVLQTPLPEFGLMDADDEDEDDEQENEQDGEHDLDLGDTLTPNEILERDLELPGGTPSLFALGEGLSPNDMGMDIDPLTVADLGEEKHVNQELEEAETDNDSSSFVLKLSRAERERHMELLRGDTTLEKEWRLRLLQTRSWLDSDTLTRPSKRAQNDSSTGPARKATKIDPTRFKRSEEALVFPDCYLPSIDTVTTLKVYGLQSTFEDDQKTVAGYLACVAAGAQRVNSSDPDNSYATPMVAKVSVEDLMSSAGRLQTLLRNQHVYVTGVCPNSQWDWDLEAMKKIGNVDVNREVHDHSKRNRRDGKIHVLCSLRTVLLQGNLKSKGLVLNALFLPMPEKPLEEPRCIEEAMSQSTAFNQTREMPSDILEVHYPKYATTFALASTAATFSYIHVDSMGVGTAVQVLTGKKIWFLFRRCGTVVPNGHIEEFFNDWKPGFIPDSDAWDAEMLILEPGTLLFMRPNTHHAVITLENCIVSGQHFYVSSCIEDTVVGFVHTRVWDFFITNVLHDELRPLLLRMMCYFAQVICGPGGRQASDIHCPDISTRSGLLDVVALGNFCVFATALNGQNEEQYKEGVLLAVNCYKDIIRVASRDFVLYLPKGEQKVTPFQLAQASAKHFAAALIVYLKRVADTQRESAEAVDNPLDLECFQRGALAVLKELFDVGLPQEEIELLATKPGLRLLLRFPFIVQLKSEAFNQQLWDAQWEAMRQEADLGDSTSSEGSSGNKAHTVGVREDLTAKWRRRWRSEFVLGNCDVAIGEDDKCVRYANTKDNGEGWRMDEEYLLMWSDLESVAGTISVPSSVLHCLLKRMIAEHNASHEVGWFMWSCQDGSKVEEKVTKTGCRHGVLLRELNADHWILIEIDLDEKEFVIWNSLRAQDSLETYANITVGLSDIFEGVSEKGKDQWTTRVDDTSPKTSRIEDSGVYSCMYAWMTMSHGGFEHPQADMWTFDSIGSALRAEFLDYLAHKYVESIQVN</sequence>
<dbReference type="SUPFAM" id="SSF51197">
    <property type="entry name" value="Clavaminate synthase-like"/>
    <property type="match status" value="1"/>
</dbReference>
<dbReference type="SUPFAM" id="SSF54001">
    <property type="entry name" value="Cysteine proteinases"/>
    <property type="match status" value="1"/>
</dbReference>
<dbReference type="InterPro" id="IPR038765">
    <property type="entry name" value="Papain-like_cys_pep_sf"/>
</dbReference>
<organism evidence="6 7">
    <name type="scientific">Armillaria ostoyae</name>
    <name type="common">Armillaria root rot fungus</name>
    <dbReference type="NCBI Taxonomy" id="47428"/>
    <lineage>
        <taxon>Eukaryota</taxon>
        <taxon>Fungi</taxon>
        <taxon>Dikarya</taxon>
        <taxon>Basidiomycota</taxon>
        <taxon>Agaricomycotina</taxon>
        <taxon>Agaricomycetes</taxon>
        <taxon>Agaricomycetidae</taxon>
        <taxon>Agaricales</taxon>
        <taxon>Marasmiineae</taxon>
        <taxon>Physalacriaceae</taxon>
        <taxon>Armillaria</taxon>
    </lineage>
</organism>
<feature type="region of interest" description="Disordered" evidence="4">
    <location>
        <begin position="643"/>
        <end position="668"/>
    </location>
</feature>
<gene>
    <name evidence="6" type="ORF">ARMOST_21435</name>
</gene>
<evidence type="ECO:0000259" key="5">
    <source>
        <dbReference type="PROSITE" id="PS51184"/>
    </source>
</evidence>
<dbReference type="OrthoDB" id="2969129at2759"/>
<dbReference type="Pfam" id="PF02902">
    <property type="entry name" value="Peptidase_C48"/>
    <property type="match status" value="1"/>
</dbReference>
<dbReference type="InterPro" id="IPR003347">
    <property type="entry name" value="JmjC_dom"/>
</dbReference>
<dbReference type="EMBL" id="FUEG01000049">
    <property type="protein sequence ID" value="SJL17870.1"/>
    <property type="molecule type" value="Genomic_DNA"/>
</dbReference>
<protein>
    <recommendedName>
        <fullName evidence="5">JmjC domain-containing protein</fullName>
    </recommendedName>
</protein>
<dbReference type="Proteomes" id="UP000219338">
    <property type="component" value="Unassembled WGS sequence"/>
</dbReference>
<comment type="similarity">
    <text evidence="1">Belongs to the peptidase C48 family.</text>
</comment>
<evidence type="ECO:0000256" key="2">
    <source>
        <dbReference type="ARBA" id="ARBA00022670"/>
    </source>
</evidence>
<evidence type="ECO:0000313" key="6">
    <source>
        <dbReference type="EMBL" id="SJL17870.1"/>
    </source>
</evidence>
<evidence type="ECO:0000256" key="1">
    <source>
        <dbReference type="ARBA" id="ARBA00005234"/>
    </source>
</evidence>
<dbReference type="InterPro" id="IPR003653">
    <property type="entry name" value="Peptidase_C48_C"/>
</dbReference>
<keyword evidence="3" id="KW-0378">Hydrolase</keyword>
<proteinExistence type="inferred from homology"/>
<dbReference type="Gene3D" id="3.40.395.10">
    <property type="entry name" value="Adenoviral Proteinase, Chain A"/>
    <property type="match status" value="1"/>
</dbReference>
<evidence type="ECO:0000313" key="7">
    <source>
        <dbReference type="Proteomes" id="UP000219338"/>
    </source>
</evidence>
<keyword evidence="7" id="KW-1185">Reference proteome</keyword>
<dbReference type="GO" id="GO:0019783">
    <property type="term" value="F:ubiquitin-like protein peptidase activity"/>
    <property type="evidence" value="ECO:0007669"/>
    <property type="project" value="UniProtKB-ARBA"/>
</dbReference>
<feature type="region of interest" description="Disordered" evidence="4">
    <location>
        <begin position="502"/>
        <end position="536"/>
    </location>
</feature>
<keyword evidence="2" id="KW-0645">Protease</keyword>
<feature type="domain" description="JmjC" evidence="5">
    <location>
        <begin position="850"/>
        <end position="995"/>
    </location>
</feature>
<feature type="compositionally biased region" description="Acidic residues" evidence="4">
    <location>
        <begin position="511"/>
        <end position="525"/>
    </location>
</feature>
<dbReference type="GO" id="GO:0008234">
    <property type="term" value="F:cysteine-type peptidase activity"/>
    <property type="evidence" value="ECO:0007669"/>
    <property type="project" value="InterPro"/>
</dbReference>
<dbReference type="OMA" id="NTHHAVI"/>